<name>A0A5M6BW19_9TREE</name>
<dbReference type="SUPFAM" id="SSF52540">
    <property type="entry name" value="P-loop containing nucleoside triphosphate hydrolases"/>
    <property type="match status" value="1"/>
</dbReference>
<reference evidence="2" key="1">
    <citation type="submission" date="2017-08" db="EMBL/GenBank/DDBJ databases">
        <authorList>
            <person name="Cuomo C."/>
            <person name="Billmyre B."/>
            <person name="Heitman J."/>
        </authorList>
    </citation>
    <scope>NUCLEOTIDE SEQUENCE</scope>
    <source>
        <strain evidence="2">CBS 12478</strain>
    </source>
</reference>
<dbReference type="Proteomes" id="UP000322225">
    <property type="component" value="Chromosome 6"/>
</dbReference>
<dbReference type="GeneID" id="43589879"/>
<sequence length="388" mass="43928">MASRASRGRKQAKKGVQLTLMVVGASGTGRTTFVNTLVESVLLEHSNATILSDPNNPHSALDMNLVKEAAAKANVEVPIRIKPVNVELEEDGVRIALTVVDTPGFGAGIDNEYCFQEISSYIERQNDDILAEESRIKRNPRFRDNRVHALLYFIPPTGHALREMDIELMRRLSPRVNVIPVIGKADSLTPTELRAFKKRIMEDIEYYNIPVYNFPYDAEEDDEETIADNSALRALLPFAIVGSEEEIMINGQPVRGRRYPWGVVEVDNPDHSDFSRLRGALLVSHLTDLKEITHDFLYENYRTEKLSRSVGGGDHDSSILPEDMANQSVRLKEEQLRREEEKLREIEFKVQREIQVKRQELMAKEDSLKVLEARLAAQNVGHARDGTL</sequence>
<dbReference type="Pfam" id="PF00735">
    <property type="entry name" value="Septin"/>
    <property type="match status" value="1"/>
</dbReference>
<gene>
    <name evidence="2" type="ORF">CI109_103516</name>
</gene>
<reference evidence="2" key="2">
    <citation type="submission" date="2024-01" db="EMBL/GenBank/DDBJ databases">
        <title>Comparative genomics of Cryptococcus and Kwoniella reveals pathogenesis evolution and contrasting modes of karyotype evolution via chromosome fusion or intercentromeric recombination.</title>
        <authorList>
            <person name="Coelho M.A."/>
            <person name="David-Palma M."/>
            <person name="Shea T."/>
            <person name="Bowers K."/>
            <person name="McGinley-Smith S."/>
            <person name="Mohammad A.W."/>
            <person name="Gnirke A."/>
            <person name="Yurkov A.M."/>
            <person name="Nowrousian M."/>
            <person name="Sun S."/>
            <person name="Cuomo C.A."/>
            <person name="Heitman J."/>
        </authorList>
    </citation>
    <scope>NUCLEOTIDE SEQUENCE</scope>
    <source>
        <strain evidence="2">CBS 12478</strain>
    </source>
</reference>
<dbReference type="AlphaFoldDB" id="A0A5M6BW19"/>
<protein>
    <submittedName>
        <fullName evidence="2">Uncharacterized protein</fullName>
    </submittedName>
</protein>
<dbReference type="FunFam" id="3.40.50.300:FF:000328">
    <property type="entry name" value="Septin spn3"/>
    <property type="match status" value="1"/>
</dbReference>
<dbReference type="PIRSF" id="PIRSF006698">
    <property type="entry name" value="Septin"/>
    <property type="match status" value="1"/>
</dbReference>
<dbReference type="Gene3D" id="3.40.50.300">
    <property type="entry name" value="P-loop containing nucleotide triphosphate hydrolases"/>
    <property type="match status" value="1"/>
</dbReference>
<organism evidence="2 3">
    <name type="scientific">Kwoniella shandongensis</name>
    <dbReference type="NCBI Taxonomy" id="1734106"/>
    <lineage>
        <taxon>Eukaryota</taxon>
        <taxon>Fungi</taxon>
        <taxon>Dikarya</taxon>
        <taxon>Basidiomycota</taxon>
        <taxon>Agaricomycotina</taxon>
        <taxon>Tremellomycetes</taxon>
        <taxon>Tremellales</taxon>
        <taxon>Cryptococcaceae</taxon>
        <taxon>Kwoniella</taxon>
    </lineage>
</organism>
<keyword evidence="1" id="KW-0547">Nucleotide-binding</keyword>
<evidence type="ECO:0000313" key="3">
    <source>
        <dbReference type="Proteomes" id="UP000322225"/>
    </source>
</evidence>
<dbReference type="OrthoDB" id="416553at2759"/>
<dbReference type="PROSITE" id="PS51719">
    <property type="entry name" value="G_SEPTIN"/>
    <property type="match status" value="1"/>
</dbReference>
<keyword evidence="3" id="KW-1185">Reference proteome</keyword>
<dbReference type="RefSeq" id="XP_031859975.1">
    <property type="nucleotide sequence ID" value="XM_032005728.1"/>
</dbReference>
<accession>A0A5M6BW19</accession>
<dbReference type="EMBL" id="CP144056">
    <property type="protein sequence ID" value="WWD19058.1"/>
    <property type="molecule type" value="Genomic_DNA"/>
</dbReference>
<dbReference type="GO" id="GO:0005938">
    <property type="term" value="C:cell cortex"/>
    <property type="evidence" value="ECO:0007669"/>
    <property type="project" value="UniProtKB-ARBA"/>
</dbReference>
<keyword evidence="1" id="KW-0342">GTP-binding</keyword>
<evidence type="ECO:0000256" key="1">
    <source>
        <dbReference type="RuleBase" id="RU004560"/>
    </source>
</evidence>
<dbReference type="CDD" id="cd01850">
    <property type="entry name" value="CDC_Septin"/>
    <property type="match status" value="1"/>
</dbReference>
<comment type="similarity">
    <text evidence="1">Belongs to the TRAFAC class TrmE-Era-EngA-EngB-Septin-like GTPase superfamily. Septin GTPase family.</text>
</comment>
<dbReference type="GO" id="GO:0032156">
    <property type="term" value="C:septin cytoskeleton"/>
    <property type="evidence" value="ECO:0007669"/>
    <property type="project" value="UniProtKB-ARBA"/>
</dbReference>
<dbReference type="PANTHER" id="PTHR18884">
    <property type="entry name" value="SEPTIN"/>
    <property type="match status" value="1"/>
</dbReference>
<dbReference type="InterPro" id="IPR016491">
    <property type="entry name" value="Septin"/>
</dbReference>
<dbReference type="InterPro" id="IPR027417">
    <property type="entry name" value="P-loop_NTPase"/>
</dbReference>
<proteinExistence type="inferred from homology"/>
<evidence type="ECO:0000313" key="2">
    <source>
        <dbReference type="EMBL" id="WWD19058.1"/>
    </source>
</evidence>
<dbReference type="GO" id="GO:0005525">
    <property type="term" value="F:GTP binding"/>
    <property type="evidence" value="ECO:0007669"/>
    <property type="project" value="UniProtKB-KW"/>
</dbReference>
<dbReference type="KEGG" id="ksn:43589879"/>
<dbReference type="InterPro" id="IPR030379">
    <property type="entry name" value="G_SEPTIN_dom"/>
</dbReference>